<feature type="transmembrane region" description="Helical" evidence="1">
    <location>
        <begin position="113"/>
        <end position="143"/>
    </location>
</feature>
<feature type="transmembrane region" description="Helical" evidence="1">
    <location>
        <begin position="86"/>
        <end position="106"/>
    </location>
</feature>
<accession>A0A1K1NNV8</accession>
<organism evidence="2 3">
    <name type="scientific">Ruminococcus flavefaciens</name>
    <dbReference type="NCBI Taxonomy" id="1265"/>
    <lineage>
        <taxon>Bacteria</taxon>
        <taxon>Bacillati</taxon>
        <taxon>Bacillota</taxon>
        <taxon>Clostridia</taxon>
        <taxon>Eubacteriales</taxon>
        <taxon>Oscillospiraceae</taxon>
        <taxon>Ruminococcus</taxon>
    </lineage>
</organism>
<dbReference type="RefSeq" id="WP_072300390.1">
    <property type="nucleotide sequence ID" value="NZ_FPIP01000005.1"/>
</dbReference>
<evidence type="ECO:0000256" key="1">
    <source>
        <dbReference type="SAM" id="Phobius"/>
    </source>
</evidence>
<gene>
    <name evidence="2" type="ORF">SAMN02910280_2142</name>
</gene>
<dbReference type="EMBL" id="FPIP01000005">
    <property type="protein sequence ID" value="SFW37170.1"/>
    <property type="molecule type" value="Genomic_DNA"/>
</dbReference>
<evidence type="ECO:0000313" key="3">
    <source>
        <dbReference type="Proteomes" id="UP000183461"/>
    </source>
</evidence>
<reference evidence="2 3" key="1">
    <citation type="submission" date="2016-11" db="EMBL/GenBank/DDBJ databases">
        <authorList>
            <person name="Jaros S."/>
            <person name="Januszkiewicz K."/>
            <person name="Wedrychowicz H."/>
        </authorList>
    </citation>
    <scope>NUCLEOTIDE SEQUENCE [LARGE SCALE GENOMIC DNA]</scope>
    <source>
        <strain evidence="2 3">YL228</strain>
    </source>
</reference>
<feature type="transmembrane region" description="Helical" evidence="1">
    <location>
        <begin position="46"/>
        <end position="66"/>
    </location>
</feature>
<dbReference type="AlphaFoldDB" id="A0A1K1NNV8"/>
<dbReference type="Proteomes" id="UP000183461">
    <property type="component" value="Unassembled WGS sequence"/>
</dbReference>
<protein>
    <submittedName>
        <fullName evidence="2">Uncharacterized protein</fullName>
    </submittedName>
</protein>
<proteinExistence type="predicted"/>
<keyword evidence="1" id="KW-0472">Membrane</keyword>
<keyword evidence="1" id="KW-0812">Transmembrane</keyword>
<evidence type="ECO:0000313" key="2">
    <source>
        <dbReference type="EMBL" id="SFW37170.1"/>
    </source>
</evidence>
<name>A0A1K1NNV8_RUMFL</name>
<keyword evidence="1" id="KW-1133">Transmembrane helix</keyword>
<sequence length="197" mass="22807">MTYKYITQATIDSGGKNIKSPEEFQEARIYNMEAVKNYNKRHKVHAAFNIWIIVQYVMLFFAVFILLAGQTHIDESISTKELNWRFAIGVVGYFAYLILVTWFVFVKHCRDRLVLCLVSLPAALISLVFFIFPVGNFAAGWYYQKTEDELSKELGYPSFPRLNVTTVNTNADNLSELTYDSIREKINRDHPHDGTFL</sequence>